<comment type="caution">
    <text evidence="6">The sequence shown here is derived from an EMBL/GenBank/DDBJ whole genome shotgun (WGS) entry which is preliminary data.</text>
</comment>
<evidence type="ECO:0000259" key="5">
    <source>
        <dbReference type="PROSITE" id="PS50931"/>
    </source>
</evidence>
<dbReference type="SUPFAM" id="SSF53850">
    <property type="entry name" value="Periplasmic binding protein-like II"/>
    <property type="match status" value="1"/>
</dbReference>
<keyword evidence="2" id="KW-0805">Transcription regulation</keyword>
<dbReference type="PANTHER" id="PTHR30346:SF0">
    <property type="entry name" value="HCA OPERON TRANSCRIPTIONAL ACTIVATOR HCAR"/>
    <property type="match status" value="1"/>
</dbReference>
<evidence type="ECO:0000313" key="7">
    <source>
        <dbReference type="Proteomes" id="UP000196531"/>
    </source>
</evidence>
<dbReference type="SUPFAM" id="SSF46785">
    <property type="entry name" value="Winged helix' DNA-binding domain"/>
    <property type="match status" value="1"/>
</dbReference>
<evidence type="ECO:0000256" key="2">
    <source>
        <dbReference type="ARBA" id="ARBA00023015"/>
    </source>
</evidence>
<dbReference type="InterPro" id="IPR000847">
    <property type="entry name" value="LysR_HTH_N"/>
</dbReference>
<gene>
    <name evidence="6" type="ORF">A9Q84_11270</name>
</gene>
<dbReference type="PRINTS" id="PR00039">
    <property type="entry name" value="HTHLYSR"/>
</dbReference>
<organism evidence="6 7">
    <name type="scientific">Halobacteriovorax marinus</name>
    <dbReference type="NCBI Taxonomy" id="97084"/>
    <lineage>
        <taxon>Bacteria</taxon>
        <taxon>Pseudomonadati</taxon>
        <taxon>Bdellovibrionota</taxon>
        <taxon>Bacteriovoracia</taxon>
        <taxon>Bacteriovoracales</taxon>
        <taxon>Halobacteriovoraceae</taxon>
        <taxon>Halobacteriovorax</taxon>
    </lineage>
</organism>
<dbReference type="PROSITE" id="PS50931">
    <property type="entry name" value="HTH_LYSR"/>
    <property type="match status" value="1"/>
</dbReference>
<accession>A0A1Y5F7M4</accession>
<dbReference type="CDD" id="cd05466">
    <property type="entry name" value="PBP2_LTTR_substrate"/>
    <property type="match status" value="1"/>
</dbReference>
<dbReference type="InterPro" id="IPR036388">
    <property type="entry name" value="WH-like_DNA-bd_sf"/>
</dbReference>
<dbReference type="EMBL" id="MAAO01000006">
    <property type="protein sequence ID" value="OUR96908.1"/>
    <property type="molecule type" value="Genomic_DNA"/>
</dbReference>
<dbReference type="Proteomes" id="UP000196531">
    <property type="component" value="Unassembled WGS sequence"/>
</dbReference>
<sequence>MELKEIRAFLILAQELNFRKAAERLNITQPPLTRQISNLEHHLGIKLFTRTTRKVELTGAGVHLVAEGEKLIKASELLESELRKLSKHKSATLKIGLNRIAFHSSMPHMLSSFKEQFPNTKIEISEESDSKILSQLNKGIINIAFSQTHFKKSDIEQLVVESQQLGFIVNKQHPLSTKKSLQLKDLVGHSLVFHGKADKLGFQSEFLSLLNQSNIKVKIYYKKIHESCENLAIINKGIILSTKRMASLSTNLAFIPLRDYSPKLKIYASWKTEDQSEELKVFINFFKTDISLPSSGVGDHF</sequence>
<evidence type="ECO:0000256" key="3">
    <source>
        <dbReference type="ARBA" id="ARBA00023125"/>
    </source>
</evidence>
<dbReference type="Gene3D" id="3.40.190.10">
    <property type="entry name" value="Periplasmic binding protein-like II"/>
    <property type="match status" value="2"/>
</dbReference>
<dbReference type="Pfam" id="PF00126">
    <property type="entry name" value="HTH_1"/>
    <property type="match status" value="1"/>
</dbReference>
<dbReference type="GO" id="GO:0032993">
    <property type="term" value="C:protein-DNA complex"/>
    <property type="evidence" value="ECO:0007669"/>
    <property type="project" value="TreeGrafter"/>
</dbReference>
<name>A0A1Y5F7M4_9BACT</name>
<keyword evidence="4" id="KW-0804">Transcription</keyword>
<protein>
    <recommendedName>
        <fullName evidence="5">HTH lysR-type domain-containing protein</fullName>
    </recommendedName>
</protein>
<feature type="domain" description="HTH lysR-type" evidence="5">
    <location>
        <begin position="1"/>
        <end position="58"/>
    </location>
</feature>
<dbReference type="GO" id="GO:0003677">
    <property type="term" value="F:DNA binding"/>
    <property type="evidence" value="ECO:0007669"/>
    <property type="project" value="UniProtKB-KW"/>
</dbReference>
<dbReference type="GO" id="GO:0003700">
    <property type="term" value="F:DNA-binding transcription factor activity"/>
    <property type="evidence" value="ECO:0007669"/>
    <property type="project" value="InterPro"/>
</dbReference>
<dbReference type="FunFam" id="1.10.10.10:FF:000001">
    <property type="entry name" value="LysR family transcriptional regulator"/>
    <property type="match status" value="1"/>
</dbReference>
<dbReference type="PANTHER" id="PTHR30346">
    <property type="entry name" value="TRANSCRIPTIONAL DUAL REGULATOR HCAR-RELATED"/>
    <property type="match status" value="1"/>
</dbReference>
<dbReference type="InterPro" id="IPR036390">
    <property type="entry name" value="WH_DNA-bd_sf"/>
</dbReference>
<keyword evidence="3" id="KW-0238">DNA-binding</keyword>
<evidence type="ECO:0000256" key="4">
    <source>
        <dbReference type="ARBA" id="ARBA00023163"/>
    </source>
</evidence>
<dbReference type="InterPro" id="IPR005119">
    <property type="entry name" value="LysR_subst-bd"/>
</dbReference>
<dbReference type="AlphaFoldDB" id="A0A1Y5F7M4"/>
<evidence type="ECO:0000256" key="1">
    <source>
        <dbReference type="ARBA" id="ARBA00009437"/>
    </source>
</evidence>
<proteinExistence type="inferred from homology"/>
<comment type="similarity">
    <text evidence="1">Belongs to the LysR transcriptional regulatory family.</text>
</comment>
<dbReference type="Pfam" id="PF03466">
    <property type="entry name" value="LysR_substrate"/>
    <property type="match status" value="1"/>
</dbReference>
<dbReference type="Gene3D" id="1.10.10.10">
    <property type="entry name" value="Winged helix-like DNA-binding domain superfamily/Winged helix DNA-binding domain"/>
    <property type="match status" value="1"/>
</dbReference>
<reference evidence="7" key="1">
    <citation type="journal article" date="2017" name="Proc. Natl. Acad. Sci. U.S.A.">
        <title>Simulation of Deepwater Horizon oil plume reveals substrate specialization within a complex community of hydrocarbon-degraders.</title>
        <authorList>
            <person name="Hu P."/>
            <person name="Dubinsky E.A."/>
            <person name="Probst A.J."/>
            <person name="Wang J."/>
            <person name="Sieber C.M.K."/>
            <person name="Tom L.M."/>
            <person name="Gardinali P."/>
            <person name="Banfield J.F."/>
            <person name="Atlas R.M."/>
            <person name="Andersen G.L."/>
        </authorList>
    </citation>
    <scope>NUCLEOTIDE SEQUENCE [LARGE SCALE GENOMIC DNA]</scope>
</reference>
<evidence type="ECO:0000313" key="6">
    <source>
        <dbReference type="EMBL" id="OUR96908.1"/>
    </source>
</evidence>